<accession>A0A4R9ABS3</accession>
<evidence type="ECO:0000256" key="1">
    <source>
        <dbReference type="SAM" id="Phobius"/>
    </source>
</evidence>
<gene>
    <name evidence="2" type="ORF">E3T55_01410</name>
</gene>
<keyword evidence="1" id="KW-1133">Transmembrane helix</keyword>
<sequence>MATPSIDKSNRIIFRFAIFYSVFLLALGIWVSVVIGDWIPLLIASGLIIVPVGGISAWNRRPSR</sequence>
<dbReference type="EMBL" id="SOHE01000013">
    <property type="protein sequence ID" value="TFD55111.1"/>
    <property type="molecule type" value="Genomic_DNA"/>
</dbReference>
<protein>
    <recommendedName>
        <fullName evidence="4">DUF3099 domain-containing protein</fullName>
    </recommendedName>
</protein>
<name>A0A4R9ABS3_9MICO</name>
<evidence type="ECO:0008006" key="4">
    <source>
        <dbReference type="Google" id="ProtNLM"/>
    </source>
</evidence>
<dbReference type="Proteomes" id="UP000297447">
    <property type="component" value="Unassembled WGS sequence"/>
</dbReference>
<keyword evidence="3" id="KW-1185">Reference proteome</keyword>
<organism evidence="2 3">
    <name type="scientific">Cryobacterium frigoriphilum</name>
    <dbReference type="NCBI Taxonomy" id="1259150"/>
    <lineage>
        <taxon>Bacteria</taxon>
        <taxon>Bacillati</taxon>
        <taxon>Actinomycetota</taxon>
        <taxon>Actinomycetes</taxon>
        <taxon>Micrococcales</taxon>
        <taxon>Microbacteriaceae</taxon>
        <taxon>Cryobacterium</taxon>
    </lineage>
</organism>
<evidence type="ECO:0000313" key="3">
    <source>
        <dbReference type="Proteomes" id="UP000297447"/>
    </source>
</evidence>
<feature type="transmembrane region" description="Helical" evidence="1">
    <location>
        <begin position="12"/>
        <end position="32"/>
    </location>
</feature>
<keyword evidence="1" id="KW-0472">Membrane</keyword>
<dbReference type="AlphaFoldDB" id="A0A4R9ABS3"/>
<dbReference type="OrthoDB" id="5123555at2"/>
<proteinExistence type="predicted"/>
<comment type="caution">
    <text evidence="2">The sequence shown here is derived from an EMBL/GenBank/DDBJ whole genome shotgun (WGS) entry which is preliminary data.</text>
</comment>
<evidence type="ECO:0000313" key="2">
    <source>
        <dbReference type="EMBL" id="TFD55111.1"/>
    </source>
</evidence>
<feature type="transmembrane region" description="Helical" evidence="1">
    <location>
        <begin position="38"/>
        <end position="58"/>
    </location>
</feature>
<reference evidence="2 3" key="1">
    <citation type="submission" date="2019-03" db="EMBL/GenBank/DDBJ databases">
        <title>Genomics of glacier-inhabiting Cryobacterium strains.</title>
        <authorList>
            <person name="Liu Q."/>
            <person name="Xin Y.-H."/>
        </authorList>
    </citation>
    <scope>NUCLEOTIDE SEQUENCE [LARGE SCALE GENOMIC DNA]</scope>
    <source>
        <strain evidence="2 3">Hh14</strain>
    </source>
</reference>
<keyword evidence="1" id="KW-0812">Transmembrane</keyword>
<dbReference type="RefSeq" id="WP_134517797.1">
    <property type="nucleotide sequence ID" value="NZ_SOHE01000013.1"/>
</dbReference>